<reference evidence="1" key="1">
    <citation type="thesis" date="2020" institute="ProQuest LLC" country="789 East Eisenhower Parkway, Ann Arbor, MI, USA">
        <title>Comparative Genomics and Chromosome Evolution.</title>
        <authorList>
            <person name="Mudd A.B."/>
        </authorList>
    </citation>
    <scope>NUCLEOTIDE SEQUENCE</scope>
    <source>
        <strain evidence="1">1538</strain>
        <tissue evidence="1">Blood</tissue>
    </source>
</reference>
<dbReference type="EMBL" id="DYDO01000003">
    <property type="protein sequence ID" value="DBA29075.1"/>
    <property type="molecule type" value="Genomic_DNA"/>
</dbReference>
<protein>
    <submittedName>
        <fullName evidence="1">Uncharacterized protein</fullName>
    </submittedName>
</protein>
<dbReference type="Proteomes" id="UP001181693">
    <property type="component" value="Unassembled WGS sequence"/>
</dbReference>
<dbReference type="AlphaFoldDB" id="A0AAV3AVK9"/>
<accession>A0AAV3AVK9</accession>
<evidence type="ECO:0000313" key="2">
    <source>
        <dbReference type="Proteomes" id="UP001181693"/>
    </source>
</evidence>
<sequence>MMCMVNMSNGSRLFEINVLQCSKMLDFLKTRHRSSFTLSQSTRCLLFSIKKMCINNLSNCRYQNRQEKCANLRIYIMAK</sequence>
<evidence type="ECO:0000313" key="1">
    <source>
        <dbReference type="EMBL" id="DBA29075.1"/>
    </source>
</evidence>
<keyword evidence="2" id="KW-1185">Reference proteome</keyword>
<organism evidence="1 2">
    <name type="scientific">Pyxicephalus adspersus</name>
    <name type="common">African bullfrog</name>
    <dbReference type="NCBI Taxonomy" id="30357"/>
    <lineage>
        <taxon>Eukaryota</taxon>
        <taxon>Metazoa</taxon>
        <taxon>Chordata</taxon>
        <taxon>Craniata</taxon>
        <taxon>Vertebrata</taxon>
        <taxon>Euteleostomi</taxon>
        <taxon>Amphibia</taxon>
        <taxon>Batrachia</taxon>
        <taxon>Anura</taxon>
        <taxon>Neobatrachia</taxon>
        <taxon>Ranoidea</taxon>
        <taxon>Pyxicephalidae</taxon>
        <taxon>Pyxicephalinae</taxon>
        <taxon>Pyxicephalus</taxon>
    </lineage>
</organism>
<comment type="caution">
    <text evidence="1">The sequence shown here is derived from an EMBL/GenBank/DDBJ whole genome shotgun (WGS) entry which is preliminary data.</text>
</comment>
<name>A0AAV3AVK9_PYXAD</name>
<proteinExistence type="predicted"/>
<gene>
    <name evidence="1" type="ORF">GDO54_009341</name>
</gene>